<keyword evidence="2" id="KW-0813">Transport</keyword>
<evidence type="ECO:0000313" key="9">
    <source>
        <dbReference type="Proteomes" id="UP000247792"/>
    </source>
</evidence>
<keyword evidence="3 6" id="KW-0812">Transmembrane</keyword>
<feature type="domain" description="Major facilitator superfamily (MFS) profile" evidence="7">
    <location>
        <begin position="31"/>
        <end position="432"/>
    </location>
</feature>
<dbReference type="RefSeq" id="WP_110257858.1">
    <property type="nucleotide sequence ID" value="NZ_QJKB01000014.1"/>
</dbReference>
<dbReference type="PANTHER" id="PTHR23505">
    <property type="entry name" value="SPINSTER"/>
    <property type="match status" value="1"/>
</dbReference>
<protein>
    <submittedName>
        <fullName evidence="8">Sugar phosphate permease</fullName>
    </submittedName>
</protein>
<dbReference type="SUPFAM" id="SSF103473">
    <property type="entry name" value="MFS general substrate transporter"/>
    <property type="match status" value="1"/>
</dbReference>
<dbReference type="EMBL" id="QJKB01000014">
    <property type="protein sequence ID" value="PXX37889.1"/>
    <property type="molecule type" value="Genomic_DNA"/>
</dbReference>
<keyword evidence="5 6" id="KW-0472">Membrane</keyword>
<proteinExistence type="predicted"/>
<dbReference type="InterPro" id="IPR044770">
    <property type="entry name" value="MFS_spinster-like"/>
</dbReference>
<dbReference type="InterPro" id="IPR036259">
    <property type="entry name" value="MFS_trans_sf"/>
</dbReference>
<dbReference type="OrthoDB" id="6057322at2"/>
<evidence type="ECO:0000259" key="7">
    <source>
        <dbReference type="PROSITE" id="PS50850"/>
    </source>
</evidence>
<dbReference type="PROSITE" id="PS50850">
    <property type="entry name" value="MFS"/>
    <property type="match status" value="1"/>
</dbReference>
<evidence type="ECO:0000256" key="2">
    <source>
        <dbReference type="ARBA" id="ARBA00022448"/>
    </source>
</evidence>
<keyword evidence="4 6" id="KW-1133">Transmembrane helix</keyword>
<dbReference type="Pfam" id="PF07690">
    <property type="entry name" value="MFS_1"/>
    <property type="match status" value="1"/>
</dbReference>
<comment type="subcellular location">
    <subcellularLocation>
        <location evidence="1">Membrane</location>
        <topology evidence="1">Multi-pass membrane protein</topology>
    </subcellularLocation>
</comment>
<evidence type="ECO:0000256" key="4">
    <source>
        <dbReference type="ARBA" id="ARBA00022989"/>
    </source>
</evidence>
<organism evidence="8 9">
    <name type="scientific">Undibacterium pigrum</name>
    <dbReference type="NCBI Taxonomy" id="401470"/>
    <lineage>
        <taxon>Bacteria</taxon>
        <taxon>Pseudomonadati</taxon>
        <taxon>Pseudomonadota</taxon>
        <taxon>Betaproteobacteria</taxon>
        <taxon>Burkholderiales</taxon>
        <taxon>Oxalobacteraceae</taxon>
        <taxon>Undibacterium</taxon>
    </lineage>
</organism>
<evidence type="ECO:0000313" key="8">
    <source>
        <dbReference type="EMBL" id="PXX37889.1"/>
    </source>
</evidence>
<feature type="transmembrane region" description="Helical" evidence="6">
    <location>
        <begin position="69"/>
        <end position="89"/>
    </location>
</feature>
<reference evidence="8 9" key="1">
    <citation type="submission" date="2018-05" db="EMBL/GenBank/DDBJ databases">
        <title>Genomic Encyclopedia of Type Strains, Phase IV (KMG-IV): sequencing the most valuable type-strain genomes for metagenomic binning, comparative biology and taxonomic classification.</title>
        <authorList>
            <person name="Goeker M."/>
        </authorList>
    </citation>
    <scope>NUCLEOTIDE SEQUENCE [LARGE SCALE GENOMIC DNA]</scope>
    <source>
        <strain evidence="8 9">DSM 19792</strain>
    </source>
</reference>
<evidence type="ECO:0000256" key="6">
    <source>
        <dbReference type="SAM" id="Phobius"/>
    </source>
</evidence>
<evidence type="ECO:0000256" key="5">
    <source>
        <dbReference type="ARBA" id="ARBA00023136"/>
    </source>
</evidence>
<sequence length="446" mass="48194">MNSQIVLTKDELAATPSASNIVGNRGRTITLLVFLTLLNILNFADRFLIQGFAVDMIRDLHLSNLEFTLLTGFVFTTFYTVMGLFMGALADRVHRPRLIAFGIFSWSALTAATGFANNFMQLGLVRMFTGVGEAVLTPAALGILGDRFKQHQRAFAAGFYYLGAPIGIGAAFIIAGTLGTVVGWRNCFFILGAIGVVLTGFLFLLREPRNEQQIQHAASKRPVTAVFAEIRLALRASPALCLLILGGVLVIFAQGAFVLDQVWLVQEKHLGRQHAQQLAGIMFIAGGVLGSLLGGYLADLLQAHRAGGRLWFLALIYLLGVPVGYIYRLLDTTGMAFYICMFIGRMMITIGYGPLFACLQDLVPVQLSSTMTAFMILCMTLFGTSLGNLAVGVLADVFRTAGYDTPITLAVMVGMAPWLLAIPCFVMAARMMETSVAKSFAGDVAV</sequence>
<feature type="transmembrane region" description="Helical" evidence="6">
    <location>
        <begin position="157"/>
        <end position="182"/>
    </location>
</feature>
<accession>A0A318IQW0</accession>
<dbReference type="InterPro" id="IPR011701">
    <property type="entry name" value="MFS"/>
</dbReference>
<feature type="transmembrane region" description="Helical" evidence="6">
    <location>
        <begin position="371"/>
        <end position="395"/>
    </location>
</feature>
<dbReference type="AlphaFoldDB" id="A0A318IQW0"/>
<feature type="transmembrane region" description="Helical" evidence="6">
    <location>
        <begin position="188"/>
        <end position="205"/>
    </location>
</feature>
<feature type="transmembrane region" description="Helical" evidence="6">
    <location>
        <begin position="123"/>
        <end position="145"/>
    </location>
</feature>
<comment type="caution">
    <text evidence="8">The sequence shown here is derived from an EMBL/GenBank/DDBJ whole genome shotgun (WGS) entry which is preliminary data.</text>
</comment>
<name>A0A318IQW0_9BURK</name>
<feature type="transmembrane region" description="Helical" evidence="6">
    <location>
        <begin position="98"/>
        <end position="117"/>
    </location>
</feature>
<feature type="transmembrane region" description="Helical" evidence="6">
    <location>
        <begin position="29"/>
        <end position="49"/>
    </location>
</feature>
<feature type="transmembrane region" description="Helical" evidence="6">
    <location>
        <begin position="279"/>
        <end position="298"/>
    </location>
</feature>
<dbReference type="PANTHER" id="PTHR23505:SF79">
    <property type="entry name" value="PROTEIN SPINSTER"/>
    <property type="match status" value="1"/>
</dbReference>
<feature type="transmembrane region" description="Helical" evidence="6">
    <location>
        <begin position="310"/>
        <end position="330"/>
    </location>
</feature>
<dbReference type="GO" id="GO:0022857">
    <property type="term" value="F:transmembrane transporter activity"/>
    <property type="evidence" value="ECO:0007669"/>
    <property type="project" value="InterPro"/>
</dbReference>
<dbReference type="Gene3D" id="1.20.1250.20">
    <property type="entry name" value="MFS general substrate transporter like domains"/>
    <property type="match status" value="2"/>
</dbReference>
<dbReference type="GO" id="GO:0016020">
    <property type="term" value="C:membrane"/>
    <property type="evidence" value="ECO:0007669"/>
    <property type="project" value="UniProtKB-SubCell"/>
</dbReference>
<dbReference type="InterPro" id="IPR020846">
    <property type="entry name" value="MFS_dom"/>
</dbReference>
<dbReference type="Proteomes" id="UP000247792">
    <property type="component" value="Unassembled WGS sequence"/>
</dbReference>
<evidence type="ECO:0000256" key="3">
    <source>
        <dbReference type="ARBA" id="ARBA00022692"/>
    </source>
</evidence>
<feature type="transmembrane region" description="Helical" evidence="6">
    <location>
        <begin position="407"/>
        <end position="429"/>
    </location>
</feature>
<evidence type="ECO:0000256" key="1">
    <source>
        <dbReference type="ARBA" id="ARBA00004141"/>
    </source>
</evidence>
<keyword evidence="9" id="KW-1185">Reference proteome</keyword>
<feature type="transmembrane region" description="Helical" evidence="6">
    <location>
        <begin position="336"/>
        <end position="359"/>
    </location>
</feature>
<gene>
    <name evidence="8" type="ORF">DFR42_11448</name>
</gene>
<feature type="transmembrane region" description="Helical" evidence="6">
    <location>
        <begin position="239"/>
        <end position="259"/>
    </location>
</feature>